<protein>
    <recommendedName>
        <fullName evidence="2">DUF4211 domain-containing protein</fullName>
    </recommendedName>
</protein>
<dbReference type="Pfam" id="PF13926">
    <property type="entry name" value="DUF4211"/>
    <property type="match status" value="1"/>
</dbReference>
<organism evidence="3">
    <name type="scientific">Ixodes ricinus</name>
    <name type="common">Common tick</name>
    <name type="synonym">Acarus ricinus</name>
    <dbReference type="NCBI Taxonomy" id="34613"/>
    <lineage>
        <taxon>Eukaryota</taxon>
        <taxon>Metazoa</taxon>
        <taxon>Ecdysozoa</taxon>
        <taxon>Arthropoda</taxon>
        <taxon>Chelicerata</taxon>
        <taxon>Arachnida</taxon>
        <taxon>Acari</taxon>
        <taxon>Parasitiformes</taxon>
        <taxon>Ixodida</taxon>
        <taxon>Ixodoidea</taxon>
        <taxon>Ixodidae</taxon>
        <taxon>Ixodinae</taxon>
        <taxon>Ixodes</taxon>
    </lineage>
</organism>
<feature type="region of interest" description="Disordered" evidence="1">
    <location>
        <begin position="1"/>
        <end position="245"/>
    </location>
</feature>
<dbReference type="InterPro" id="IPR025451">
    <property type="entry name" value="DUF4211"/>
</dbReference>
<proteinExistence type="evidence at transcript level"/>
<reference evidence="3" key="1">
    <citation type="submission" date="2016-02" db="EMBL/GenBank/DDBJ databases">
        <title>RNAseq analyses of the midgut from blood- or serum-fed Ixodes ricinus ticks.</title>
        <authorList>
            <person name="Perner J."/>
            <person name="Provaznik J."/>
            <person name="Schrenkova J."/>
            <person name="Urbanova V."/>
            <person name="Ribeiro J.M."/>
            <person name="Kopacek P."/>
        </authorList>
    </citation>
    <scope>NUCLEOTIDE SEQUENCE</scope>
    <source>
        <tissue evidence="3">Gut</tissue>
    </source>
</reference>
<evidence type="ECO:0000256" key="1">
    <source>
        <dbReference type="SAM" id="MobiDB-lite"/>
    </source>
</evidence>
<feature type="compositionally biased region" description="Basic and acidic residues" evidence="1">
    <location>
        <begin position="1"/>
        <end position="10"/>
    </location>
</feature>
<evidence type="ECO:0000259" key="2">
    <source>
        <dbReference type="Pfam" id="PF13926"/>
    </source>
</evidence>
<dbReference type="PANTHER" id="PTHR14689">
    <property type="entry name" value="PHORBOL-ESTER_DAG-TYPE DOMAIN-CONTAINING PROTEIN"/>
    <property type="match status" value="1"/>
</dbReference>
<accession>A0A131Y2M2</accession>
<name>A0A131Y2M2_IXORI</name>
<feature type="domain" description="DUF4211" evidence="2">
    <location>
        <begin position="353"/>
        <end position="462"/>
    </location>
</feature>
<feature type="compositionally biased region" description="Polar residues" evidence="1">
    <location>
        <begin position="49"/>
        <end position="62"/>
    </location>
</feature>
<dbReference type="EMBL" id="GEFM01003071">
    <property type="protein sequence ID" value="JAP72725.1"/>
    <property type="molecule type" value="mRNA"/>
</dbReference>
<dbReference type="GO" id="GO:0005634">
    <property type="term" value="C:nucleus"/>
    <property type="evidence" value="ECO:0007669"/>
    <property type="project" value="TreeGrafter"/>
</dbReference>
<dbReference type="PANTHER" id="PTHR14689:SF0">
    <property type="entry name" value="COILED-COIL DOMAIN-CONTAINING PROTEIN 82"/>
    <property type="match status" value="1"/>
</dbReference>
<dbReference type="AlphaFoldDB" id="A0A131Y2M2"/>
<feature type="compositionally biased region" description="Acidic residues" evidence="1">
    <location>
        <begin position="107"/>
        <end position="123"/>
    </location>
</feature>
<sequence length="554" mass="60245">MADASVKQDADEATEGASVPAEDPDATPAQAAGRRTRKPVQPPGGVVTRRTSARQVASTATRVTCEAPRQTRGRQAALRRKAPSPVASPAETPQHRKGWKRKKSDPEDLSPSEPELEHDDSDSDPVWIPDAAKGAAGAGGVAPPPAPAATEPEPEVKPVRRGKGGKPAKTKPARPGARKGGAKKPNGKGGGSIDLAPGSGSPESLQLKVELPTEGDPASVRRDYTRRPGAAPVGKTESAPLEIKADGGGFKTGDYILAVADRSKTRPPIWRIEGRSLLQRFEAIESGDRLLYRNISSFSAWNPLEQAKYTSITVRVHSNSRSATVVEVLEIHSNALGGTGGEKNGTEARNASRTVENLLEKYEVYLQTLLSHVLDPNFLSEVHKENDEYFLSNMQTIDGENEVRCSALKDARNWSSELWKAATSFPQVAVSDMEDTSPTCEGCGIEPATRMVDFSGTCYNKLDLTETPVEEEEEEKRTFRLCLGCAQPLGSYCQLHHYKFHAFQKCKDKVSSMQTEQKLKESHIILERCLQDDAWVNQMFADLQGLWETCTQPS</sequence>
<evidence type="ECO:0000313" key="3">
    <source>
        <dbReference type="EMBL" id="JAP72725.1"/>
    </source>
</evidence>
<feature type="compositionally biased region" description="Basic residues" evidence="1">
    <location>
        <begin position="159"/>
        <end position="186"/>
    </location>
</feature>